<dbReference type="Pfam" id="PF23957">
    <property type="entry name" value="DUF7286"/>
    <property type="match status" value="1"/>
</dbReference>
<protein>
    <submittedName>
        <fullName evidence="2">Uncharacterized protein</fullName>
    </submittedName>
</protein>
<proteinExistence type="predicted"/>
<name>A0ABD5QXX8_9EURY</name>
<accession>A0ABD5QXX8</accession>
<evidence type="ECO:0000256" key="1">
    <source>
        <dbReference type="SAM" id="MobiDB-lite"/>
    </source>
</evidence>
<keyword evidence="3" id="KW-1185">Reference proteome</keyword>
<feature type="region of interest" description="Disordered" evidence="1">
    <location>
        <begin position="386"/>
        <end position="405"/>
    </location>
</feature>
<feature type="region of interest" description="Disordered" evidence="1">
    <location>
        <begin position="76"/>
        <end position="102"/>
    </location>
</feature>
<dbReference type="Proteomes" id="UP001596118">
    <property type="component" value="Unassembled WGS sequence"/>
</dbReference>
<feature type="compositionally biased region" description="Basic and acidic residues" evidence="1">
    <location>
        <begin position="514"/>
        <end position="523"/>
    </location>
</feature>
<dbReference type="AlphaFoldDB" id="A0ABD5QXX8"/>
<feature type="region of interest" description="Disordered" evidence="1">
    <location>
        <begin position="514"/>
        <end position="552"/>
    </location>
</feature>
<sequence>MAGSPRGRSVSLADDDRARVPFALVGVLLLVTSSAYAAGIVDQGLVSEDRSVERAVERAEADATAALRHAAREAAHEAAARPVTKATTVGGGADPSWRAAGGTATDAVRSGSAFEDAFRIRTALAGVEALDAVTAEVGDVSATVDFERIDGRIAPSDLETLRETVRVSAVADGTATRAVFEDVTVTVTRRGRTVAERTENRTVVVAVPTFAAHERTERFETRLNRGPVEGPGLGRQLTASIYPIAWARGYGQYARAPIQNVIANRHVELSTNAGIVRTQRDVFGTSDPDARGGVAEATAKTGVTDLLAPTDLDESAWSDRVLDAPAPDSKTGADGFATARNHSDETTSISVGHAADVAAVSVHDDLEDEIRDSYRVEASLDVSADRFVDGGRPRPPRPSGGAGRWQRVGVSVDETTRVVPGEEVPTGVPSGTVESGEEVEFGSASREVRVERVVTGRWKRVVRRKVVVEPAEVGPNGTVLDPATYGTREVVVDRETTRATATDRYRVSVDVSGRYEPRDRAPDRPTATFGAGRGAAGIDLSGTPDAARSDLGVDDARDVDRLAHDAVDRGGVERSTVVVGERSERAVDRVRSDLNDLREAVRGIDSEQSMEEMAVGEADPYGGLADTLRDRRRDLVDAPRTYDGAVDRARISVRIAYLEAVVDELESASGDEEVTTDAFLERVEDAFGGPSIGETIASREAARDTEAYRIGEDGPGGSVELTPNASPGYLPRTAVDGASVEAVDGTTTRPLAVRNLNYVTVPYGDVASGVVERVLGSGDSVRIGTAGRVLLAADRSLVGRDDPDLRADRDELAERVESARGIVDRELVAALGERSTLTRDERRSIVESVAAEYGSRGSRAVAIGDGEYADRIAAETARVESLSDGQEGALAARLRVSLMEATGRDAVRIPARFVDGPAETVRGHVRSELEGTVEDELRRGGEAAVERWASDSDRAVARWAREPNRSVGAGLPVAPVPGYWVATVNAWRVEARGEYPRFTLSGDVGTPGRPFEYVREESTVTVDVGGERVQLGRTEPVRFETETVVVVAVPAGPPGVGDVNGVRDETSPGW</sequence>
<reference evidence="2 3" key="1">
    <citation type="journal article" date="2019" name="Int. J. Syst. Evol. Microbiol.">
        <title>The Global Catalogue of Microorganisms (GCM) 10K type strain sequencing project: providing services to taxonomists for standard genome sequencing and annotation.</title>
        <authorList>
            <consortium name="The Broad Institute Genomics Platform"/>
            <consortium name="The Broad Institute Genome Sequencing Center for Infectious Disease"/>
            <person name="Wu L."/>
            <person name="Ma J."/>
        </authorList>
    </citation>
    <scope>NUCLEOTIDE SEQUENCE [LARGE SCALE GENOMIC DNA]</scope>
    <source>
        <strain evidence="2 3">CGMCC 1.12124</strain>
    </source>
</reference>
<comment type="caution">
    <text evidence="2">The sequence shown here is derived from an EMBL/GenBank/DDBJ whole genome shotgun (WGS) entry which is preliminary data.</text>
</comment>
<evidence type="ECO:0000313" key="3">
    <source>
        <dbReference type="Proteomes" id="UP001596118"/>
    </source>
</evidence>
<evidence type="ECO:0000313" key="2">
    <source>
        <dbReference type="EMBL" id="MFC5277565.1"/>
    </source>
</evidence>
<organism evidence="2 3">
    <name type="scientific">Halorubrum rubrum</name>
    <dbReference type="NCBI Taxonomy" id="1126240"/>
    <lineage>
        <taxon>Archaea</taxon>
        <taxon>Methanobacteriati</taxon>
        <taxon>Methanobacteriota</taxon>
        <taxon>Stenosarchaea group</taxon>
        <taxon>Halobacteria</taxon>
        <taxon>Halobacteriales</taxon>
        <taxon>Haloferacaceae</taxon>
        <taxon>Halorubrum</taxon>
    </lineage>
</organism>
<gene>
    <name evidence="2" type="ORF">ACFPM1_02105</name>
</gene>
<dbReference type="RefSeq" id="WP_256410771.1">
    <property type="nucleotide sequence ID" value="NZ_JANHDM010000002.1"/>
</dbReference>
<dbReference type="EMBL" id="JBHSKY010000002">
    <property type="protein sequence ID" value="MFC5277565.1"/>
    <property type="molecule type" value="Genomic_DNA"/>
</dbReference>
<dbReference type="InterPro" id="IPR055710">
    <property type="entry name" value="DUF7286"/>
</dbReference>